<accession>A0ABW0Z6P2</accession>
<gene>
    <name evidence="2" type="ORF">ACFP1Z_30450</name>
</gene>
<reference evidence="3" key="1">
    <citation type="journal article" date="2019" name="Int. J. Syst. Evol. Microbiol.">
        <title>The Global Catalogue of Microorganisms (GCM) 10K type strain sequencing project: providing services to taxonomists for standard genome sequencing and annotation.</title>
        <authorList>
            <consortium name="The Broad Institute Genomics Platform"/>
            <consortium name="The Broad Institute Genome Sequencing Center for Infectious Disease"/>
            <person name="Wu L."/>
            <person name="Ma J."/>
        </authorList>
    </citation>
    <scope>NUCLEOTIDE SEQUENCE [LARGE SCALE GENOMIC DNA]</scope>
    <source>
        <strain evidence="3">CGMCC 4.7304</strain>
    </source>
</reference>
<sequence length="107" mass="11038">TARRLLRVLRRRAGTPTPPPAGRTHTQPAGTPTGEPPQRSAEQTARIMGAFARGTRAGRSDGAGFSVAGLLPDGTEPDRAAPGPTGSDARARSFDQAPADDEGNPRA</sequence>
<feature type="region of interest" description="Disordered" evidence="1">
    <location>
        <begin position="1"/>
        <end position="107"/>
    </location>
</feature>
<name>A0ABW0Z6P2_9ACTN</name>
<dbReference type="Proteomes" id="UP001596083">
    <property type="component" value="Unassembled WGS sequence"/>
</dbReference>
<feature type="non-terminal residue" evidence="2">
    <location>
        <position position="1"/>
    </location>
</feature>
<evidence type="ECO:0000313" key="3">
    <source>
        <dbReference type="Proteomes" id="UP001596083"/>
    </source>
</evidence>
<evidence type="ECO:0000256" key="1">
    <source>
        <dbReference type="SAM" id="MobiDB-lite"/>
    </source>
</evidence>
<organism evidence="2 3">
    <name type="scientific">Streptomyces gamaensis</name>
    <dbReference type="NCBI Taxonomy" id="1763542"/>
    <lineage>
        <taxon>Bacteria</taxon>
        <taxon>Bacillati</taxon>
        <taxon>Actinomycetota</taxon>
        <taxon>Actinomycetes</taxon>
        <taxon>Kitasatosporales</taxon>
        <taxon>Streptomycetaceae</taxon>
        <taxon>Streptomyces</taxon>
    </lineage>
</organism>
<proteinExistence type="predicted"/>
<evidence type="ECO:0000313" key="2">
    <source>
        <dbReference type="EMBL" id="MFC5724484.1"/>
    </source>
</evidence>
<protein>
    <recommendedName>
        <fullName evidence="4">ATP-binding protein</fullName>
    </recommendedName>
</protein>
<keyword evidence="3" id="KW-1185">Reference proteome</keyword>
<comment type="caution">
    <text evidence="2">The sequence shown here is derived from an EMBL/GenBank/DDBJ whole genome shotgun (WGS) entry which is preliminary data.</text>
</comment>
<evidence type="ECO:0008006" key="4">
    <source>
        <dbReference type="Google" id="ProtNLM"/>
    </source>
</evidence>
<feature type="compositionally biased region" description="Acidic residues" evidence="1">
    <location>
        <begin position="98"/>
        <end position="107"/>
    </location>
</feature>
<dbReference type="EMBL" id="JBHSPB010000028">
    <property type="protein sequence ID" value="MFC5724484.1"/>
    <property type="molecule type" value="Genomic_DNA"/>
</dbReference>
<feature type="compositionally biased region" description="Basic residues" evidence="1">
    <location>
        <begin position="1"/>
        <end position="13"/>
    </location>
</feature>